<dbReference type="AlphaFoldDB" id="A0A8E2JR31"/>
<dbReference type="InterPro" id="IPR017932">
    <property type="entry name" value="GATase_2_dom"/>
</dbReference>
<dbReference type="EMBL" id="KV750161">
    <property type="protein sequence ID" value="OCL05974.1"/>
    <property type="molecule type" value="Genomic_DNA"/>
</dbReference>
<evidence type="ECO:0000256" key="3">
    <source>
        <dbReference type="ARBA" id="ARBA00022962"/>
    </source>
</evidence>
<feature type="domain" description="Glutamine amidotransferase type-2" evidence="4">
    <location>
        <begin position="2"/>
        <end position="202"/>
    </location>
</feature>
<dbReference type="Gene3D" id="3.60.20.10">
    <property type="entry name" value="Glutamine Phosphoribosylpyrophosphate, subunit 1, domain 1"/>
    <property type="match status" value="1"/>
</dbReference>
<gene>
    <name evidence="5" type="ORF">AOQ84DRAFT_390514</name>
</gene>
<dbReference type="CDD" id="cd03766">
    <property type="entry name" value="Gn_AT_II_novel"/>
    <property type="match status" value="1"/>
</dbReference>
<dbReference type="OrthoDB" id="10252281at2759"/>
<evidence type="ECO:0000256" key="1">
    <source>
        <dbReference type="ARBA" id="ARBA00022605"/>
    </source>
</evidence>
<dbReference type="InterPro" id="IPR029055">
    <property type="entry name" value="Ntn_hydrolases_N"/>
</dbReference>
<dbReference type="Pfam" id="PF00733">
    <property type="entry name" value="Asn_synthase"/>
    <property type="match status" value="1"/>
</dbReference>
<dbReference type="CDD" id="cd01991">
    <property type="entry name" value="Asn_synthase_B_C"/>
    <property type="match status" value="1"/>
</dbReference>
<dbReference type="InterPro" id="IPR051857">
    <property type="entry name" value="Asn_synthetase_domain"/>
</dbReference>
<dbReference type="InterPro" id="IPR001962">
    <property type="entry name" value="Asn_synthase"/>
</dbReference>
<name>A0A8E2JR31_9PEZI</name>
<protein>
    <recommendedName>
        <fullName evidence="4">Glutamine amidotransferase type-2 domain-containing protein</fullName>
    </recommendedName>
</protein>
<dbReference type="GO" id="GO:0006529">
    <property type="term" value="P:asparagine biosynthetic process"/>
    <property type="evidence" value="ECO:0007669"/>
    <property type="project" value="UniProtKB-KW"/>
</dbReference>
<organism evidence="5 6">
    <name type="scientific">Glonium stellatum</name>
    <dbReference type="NCBI Taxonomy" id="574774"/>
    <lineage>
        <taxon>Eukaryota</taxon>
        <taxon>Fungi</taxon>
        <taxon>Dikarya</taxon>
        <taxon>Ascomycota</taxon>
        <taxon>Pezizomycotina</taxon>
        <taxon>Dothideomycetes</taxon>
        <taxon>Pleosporomycetidae</taxon>
        <taxon>Gloniales</taxon>
        <taxon>Gloniaceae</taxon>
        <taxon>Glonium</taxon>
    </lineage>
</organism>
<dbReference type="InterPro" id="IPR014729">
    <property type="entry name" value="Rossmann-like_a/b/a_fold"/>
</dbReference>
<keyword evidence="1" id="KW-0028">Amino-acid biosynthesis</keyword>
<keyword evidence="6" id="KW-1185">Reference proteome</keyword>
<proteinExistence type="predicted"/>
<evidence type="ECO:0000313" key="6">
    <source>
        <dbReference type="Proteomes" id="UP000250140"/>
    </source>
</evidence>
<sequence>MCGIYLSISSSGYVPPNPGTRQFLHNRGPDSSKEHKVAIGPPAHFIEASLHQPLYITFISSVLSLRGSNIVSQPLIDEASRSVLCWNGEAWKLDDAEVTGNDSQKVFELFINASTGEAGASELTTHKRILKAISSISGPFAFVFYDAPNARLYYGRDCLGRRSLLRKTDSTGKLILSSICDIDSGDQWSEVEADGVYFVELFPQTNVCSQHILIEKQEYFNITHVPYGHNIEDEDSTTHLRIPFPPFSKALPNSPPPTLSLSSPSVAQLHQALLKSLELRIRDVRLSFEVVERTSQNDSKIAILFSGGLDCTVLARLAHDILPIEECVDLLNVAFQNPRVHRSLGNADEVHPSPYELCPDRITGRTSYNELQKVCPGRTWRFVEVNIPYSETVAHRDTVVSLMHPHNTEMDLSISYALYFASRGVGLVRSPFNGEARNYTTPAHVLISGLGADELFGGYQRHATAFSRRGYPGLTDELELDINRLGKRNLGRDDRVISNWSKEARFPYLDEELLSWALDRPVWEKCGFGEYSSSIDLGHSVAEIEPGKKILRLLAQKLAMTGVAVEKKRAIQFGTRTAKMETGKTKGTQILT</sequence>
<reference evidence="5 6" key="1">
    <citation type="journal article" date="2016" name="Nat. Commun.">
        <title>Ectomycorrhizal ecology is imprinted in the genome of the dominant symbiotic fungus Cenococcum geophilum.</title>
        <authorList>
            <consortium name="DOE Joint Genome Institute"/>
            <person name="Peter M."/>
            <person name="Kohler A."/>
            <person name="Ohm R.A."/>
            <person name="Kuo A."/>
            <person name="Krutzmann J."/>
            <person name="Morin E."/>
            <person name="Arend M."/>
            <person name="Barry K.W."/>
            <person name="Binder M."/>
            <person name="Choi C."/>
            <person name="Clum A."/>
            <person name="Copeland A."/>
            <person name="Grisel N."/>
            <person name="Haridas S."/>
            <person name="Kipfer T."/>
            <person name="LaButti K."/>
            <person name="Lindquist E."/>
            <person name="Lipzen A."/>
            <person name="Maire R."/>
            <person name="Meier B."/>
            <person name="Mihaltcheva S."/>
            <person name="Molinier V."/>
            <person name="Murat C."/>
            <person name="Poggeler S."/>
            <person name="Quandt C.A."/>
            <person name="Sperisen C."/>
            <person name="Tritt A."/>
            <person name="Tisserant E."/>
            <person name="Crous P.W."/>
            <person name="Henrissat B."/>
            <person name="Nehls U."/>
            <person name="Egli S."/>
            <person name="Spatafora J.W."/>
            <person name="Grigoriev I.V."/>
            <person name="Martin F.M."/>
        </authorList>
    </citation>
    <scope>NUCLEOTIDE SEQUENCE [LARGE SCALE GENOMIC DNA]</scope>
    <source>
        <strain evidence="5 6">CBS 207.34</strain>
    </source>
</reference>
<evidence type="ECO:0000256" key="2">
    <source>
        <dbReference type="ARBA" id="ARBA00022888"/>
    </source>
</evidence>
<dbReference type="GO" id="GO:0004066">
    <property type="term" value="F:asparagine synthase (glutamine-hydrolyzing) activity"/>
    <property type="evidence" value="ECO:0007669"/>
    <property type="project" value="InterPro"/>
</dbReference>
<dbReference type="Proteomes" id="UP000250140">
    <property type="component" value="Unassembled WGS sequence"/>
</dbReference>
<dbReference type="PROSITE" id="PS51278">
    <property type="entry name" value="GATASE_TYPE_2"/>
    <property type="match status" value="1"/>
</dbReference>
<keyword evidence="3" id="KW-0315">Glutamine amidotransferase</keyword>
<dbReference type="Gene3D" id="3.40.50.620">
    <property type="entry name" value="HUPs"/>
    <property type="match status" value="1"/>
</dbReference>
<dbReference type="SUPFAM" id="SSF52402">
    <property type="entry name" value="Adenine nucleotide alpha hydrolases-like"/>
    <property type="match status" value="1"/>
</dbReference>
<dbReference type="PANTHER" id="PTHR45937:SF1">
    <property type="entry name" value="ASPARAGINE SYNTHETASE DOMAIN-CONTAINING PROTEIN 1"/>
    <property type="match status" value="1"/>
</dbReference>
<dbReference type="PANTHER" id="PTHR45937">
    <property type="entry name" value="ASPARAGINE SYNTHETASE DOMAIN-CONTAINING PROTEIN 1"/>
    <property type="match status" value="1"/>
</dbReference>
<evidence type="ECO:0000313" key="5">
    <source>
        <dbReference type="EMBL" id="OCL05974.1"/>
    </source>
</evidence>
<dbReference type="Pfam" id="PF13537">
    <property type="entry name" value="GATase_7"/>
    <property type="match status" value="1"/>
</dbReference>
<accession>A0A8E2JR31</accession>
<keyword evidence="2" id="KW-0061">Asparagine biosynthesis</keyword>
<dbReference type="SUPFAM" id="SSF56235">
    <property type="entry name" value="N-terminal nucleophile aminohydrolases (Ntn hydrolases)"/>
    <property type="match status" value="1"/>
</dbReference>
<evidence type="ECO:0000259" key="4">
    <source>
        <dbReference type="PROSITE" id="PS51278"/>
    </source>
</evidence>